<reference evidence="12 13" key="1">
    <citation type="submission" date="2024-01" db="EMBL/GenBank/DDBJ databases">
        <title>Genome assemblies of Stephania.</title>
        <authorList>
            <person name="Yang L."/>
        </authorList>
    </citation>
    <scope>NUCLEOTIDE SEQUENCE [LARGE SCALE GENOMIC DNA]</scope>
    <source>
        <strain evidence="12">QJT</strain>
        <tissue evidence="12">Leaf</tissue>
    </source>
</reference>
<gene>
    <name evidence="12" type="ORF">Sjap_026226</name>
</gene>
<evidence type="ECO:0000256" key="4">
    <source>
        <dbReference type="ARBA" id="ARBA00022552"/>
    </source>
</evidence>
<dbReference type="PANTHER" id="PTHR12581:SF0">
    <property type="entry name" value="KRR1 SMALL SUBUNIT PROCESSOME COMPONENT HOMOLOG"/>
    <property type="match status" value="1"/>
</dbReference>
<comment type="similarity">
    <text evidence="2 8">Belongs to the KRR1 family.</text>
</comment>
<dbReference type="InterPro" id="IPR048549">
    <property type="entry name" value="KRR1-like_KH2_euk"/>
</dbReference>
<feature type="domain" description="KRR1 small subunit processome component second KH" evidence="11">
    <location>
        <begin position="144"/>
        <end position="235"/>
    </location>
</feature>
<dbReference type="GO" id="GO:0003723">
    <property type="term" value="F:RNA binding"/>
    <property type="evidence" value="ECO:0007669"/>
    <property type="project" value="UniProtKB-KW"/>
</dbReference>
<evidence type="ECO:0000256" key="6">
    <source>
        <dbReference type="ARBA" id="ARBA00023242"/>
    </source>
</evidence>
<dbReference type="FunFam" id="3.30.1370.10:FF:000014">
    <property type="entry name" value="KRR1 small subunit processome component"/>
    <property type="match status" value="1"/>
</dbReference>
<dbReference type="SUPFAM" id="SSF54791">
    <property type="entry name" value="Eukaryotic type KH-domain (KH-domain type I)"/>
    <property type="match status" value="1"/>
</dbReference>
<accession>A0AAP0HK89</accession>
<dbReference type="InterPro" id="IPR041174">
    <property type="entry name" value="KRR1-like_KH1"/>
</dbReference>
<name>A0AAP0HK89_9MAGN</name>
<evidence type="ECO:0000256" key="3">
    <source>
        <dbReference type="ARBA" id="ARBA00022517"/>
    </source>
</evidence>
<evidence type="ECO:0000256" key="2">
    <source>
        <dbReference type="ARBA" id="ARBA00009344"/>
    </source>
</evidence>
<evidence type="ECO:0000256" key="1">
    <source>
        <dbReference type="ARBA" id="ARBA00004604"/>
    </source>
</evidence>
<dbReference type="EMBL" id="JBBNAE010000011">
    <property type="protein sequence ID" value="KAK9085815.1"/>
    <property type="molecule type" value="Genomic_DNA"/>
</dbReference>
<dbReference type="PANTHER" id="PTHR12581">
    <property type="entry name" value="HIV-1 REV BINDING PROTEIN 2, 3"/>
    <property type="match status" value="1"/>
</dbReference>
<feature type="compositionally biased region" description="Basic residues" evidence="9">
    <location>
        <begin position="22"/>
        <end position="32"/>
    </location>
</feature>
<protein>
    <recommendedName>
        <fullName evidence="8">KRR1 small subunit processome component</fullName>
    </recommendedName>
    <alternativeName>
        <fullName evidence="8">KRR-R motif-containing protein 1</fullName>
    </alternativeName>
</protein>
<dbReference type="Pfam" id="PF17903">
    <property type="entry name" value="KH_KRR1_1st"/>
    <property type="match status" value="1"/>
</dbReference>
<keyword evidence="5 8" id="KW-0694">RNA-binding</keyword>
<dbReference type="InterPro" id="IPR048550">
    <property type="entry name" value="KRR1-like_KH1_euk"/>
</dbReference>
<dbReference type="Gene3D" id="3.30.1370.10">
    <property type="entry name" value="K Homology domain, type 1"/>
    <property type="match status" value="2"/>
</dbReference>
<feature type="compositionally biased region" description="Basic residues" evidence="9">
    <location>
        <begin position="255"/>
        <end position="265"/>
    </location>
</feature>
<evidence type="ECO:0000313" key="12">
    <source>
        <dbReference type="EMBL" id="KAK9085815.1"/>
    </source>
</evidence>
<evidence type="ECO:0000256" key="5">
    <source>
        <dbReference type="ARBA" id="ARBA00022884"/>
    </source>
</evidence>
<comment type="subunit">
    <text evidence="8">Component of the ribosomal small subunit (SSU) processome.</text>
</comment>
<comment type="subcellular location">
    <subcellularLocation>
        <location evidence="1 8">Nucleus</location>
        <location evidence="1 8">Nucleolus</location>
    </subcellularLocation>
</comment>
<evidence type="ECO:0000256" key="8">
    <source>
        <dbReference type="PIRNR" id="PIRNR006515"/>
    </source>
</evidence>
<feature type="compositionally biased region" description="Basic and acidic residues" evidence="9">
    <location>
        <begin position="301"/>
        <end position="311"/>
    </location>
</feature>
<dbReference type="GO" id="GO:0006364">
    <property type="term" value="P:rRNA processing"/>
    <property type="evidence" value="ECO:0007669"/>
    <property type="project" value="UniProtKB-KW"/>
</dbReference>
<dbReference type="InterPro" id="IPR036612">
    <property type="entry name" value="KH_dom_type_1_sf"/>
</dbReference>
<keyword evidence="3 8" id="KW-0690">Ribosome biogenesis</keyword>
<dbReference type="Pfam" id="PF21800">
    <property type="entry name" value="KH_KRR1_2nd"/>
    <property type="match status" value="1"/>
</dbReference>
<comment type="caution">
    <text evidence="12">The sequence shown here is derived from an EMBL/GenBank/DDBJ whole genome shotgun (WGS) entry which is preliminary data.</text>
</comment>
<evidence type="ECO:0000256" key="9">
    <source>
        <dbReference type="SAM" id="MobiDB-lite"/>
    </source>
</evidence>
<keyword evidence="13" id="KW-1185">Reference proteome</keyword>
<keyword evidence="6 8" id="KW-0539">Nucleus</keyword>
<dbReference type="FunFam" id="3.30.1370.10:FF:000137">
    <property type="entry name" value="KRR1 small subunit processome component"/>
    <property type="match status" value="1"/>
</dbReference>
<evidence type="ECO:0000313" key="13">
    <source>
        <dbReference type="Proteomes" id="UP001417504"/>
    </source>
</evidence>
<dbReference type="Proteomes" id="UP001417504">
    <property type="component" value="Unassembled WGS sequence"/>
</dbReference>
<evidence type="ECO:0000256" key="7">
    <source>
        <dbReference type="ARBA" id="ARBA00023274"/>
    </source>
</evidence>
<dbReference type="CDD" id="cd22394">
    <property type="entry name" value="KH-I_KRR1_rpt2"/>
    <property type="match status" value="1"/>
</dbReference>
<evidence type="ECO:0000259" key="11">
    <source>
        <dbReference type="Pfam" id="PF21800"/>
    </source>
</evidence>
<dbReference type="PIRSF" id="PIRSF006515">
    <property type="entry name" value="KRR1"/>
    <property type="match status" value="1"/>
</dbReference>
<evidence type="ECO:0000259" key="10">
    <source>
        <dbReference type="Pfam" id="PF17903"/>
    </source>
</evidence>
<feature type="region of interest" description="Disordered" evidence="9">
    <location>
        <begin position="1"/>
        <end position="41"/>
    </location>
</feature>
<keyword evidence="4 8" id="KW-0698">rRNA processing</keyword>
<sequence>MVEKSASMEEELEQQQQQQQQRKPRHKGKHDKPKPWDDGTVDHWKVEKFDPSCNERGMLATSTFSTLFPKYREKYLQQVWPDVRRELKKYGVGCDLNLNEGSMSVFTTLKTRDPFIIMKSKDLIKLLARSVPAPQAMKILDDEMQCDIIPINNLVSNKERFIKRRQHLLGPNSSTLKAIEILTNCYVLVQGNTVAAMGSFKGLKLVRRIVEDAILNKKHPIYHIKTLMMRRELEKIPALANENWDRWLPKFKKKNVKQKKVKSKEKKPYTPFPPPQPPSKIDLELESGDYFYSEKTKSAKKWQEKQEKQAEKTAASKRKREEAFIPPKEHTKKHTDEPKDGQNDVTALTQSLKEKTKKFVSKNAVENLKAENYIAAPDERSSKKLRGK</sequence>
<feature type="domain" description="KRR1 small subunit processome component first KH" evidence="10">
    <location>
        <begin position="62"/>
        <end position="142"/>
    </location>
</feature>
<organism evidence="12 13">
    <name type="scientific">Stephania japonica</name>
    <dbReference type="NCBI Taxonomy" id="461633"/>
    <lineage>
        <taxon>Eukaryota</taxon>
        <taxon>Viridiplantae</taxon>
        <taxon>Streptophyta</taxon>
        <taxon>Embryophyta</taxon>
        <taxon>Tracheophyta</taxon>
        <taxon>Spermatophyta</taxon>
        <taxon>Magnoliopsida</taxon>
        <taxon>Ranunculales</taxon>
        <taxon>Menispermaceae</taxon>
        <taxon>Menispermoideae</taxon>
        <taxon>Cissampelideae</taxon>
        <taxon>Stephania</taxon>
    </lineage>
</organism>
<dbReference type="InterPro" id="IPR048548">
    <property type="entry name" value="KRR1-like_KH2"/>
</dbReference>
<dbReference type="AlphaFoldDB" id="A0AAP0HK89"/>
<feature type="compositionally biased region" description="Basic and acidic residues" evidence="9">
    <location>
        <begin position="319"/>
        <end position="342"/>
    </location>
</feature>
<dbReference type="InterPro" id="IPR024166">
    <property type="entry name" value="rRNA_assembly_KRR1"/>
</dbReference>
<feature type="region of interest" description="Disordered" evidence="9">
    <location>
        <begin position="255"/>
        <end position="283"/>
    </location>
</feature>
<feature type="region of interest" description="Disordered" evidence="9">
    <location>
        <begin position="301"/>
        <end position="346"/>
    </location>
</feature>
<keyword evidence="7 8" id="KW-0687">Ribonucleoprotein</keyword>
<dbReference type="CDD" id="cd22393">
    <property type="entry name" value="KH-I_KRR1_rpt1"/>
    <property type="match status" value="1"/>
</dbReference>
<dbReference type="GO" id="GO:0032040">
    <property type="term" value="C:small-subunit processome"/>
    <property type="evidence" value="ECO:0007669"/>
    <property type="project" value="TreeGrafter"/>
</dbReference>
<comment type="function">
    <text evidence="8">Required for 40S ribosome biogenesis. Involved in nucleolar processing of pre-18S ribosomal RNA and ribosome assembly.</text>
</comment>
<proteinExistence type="inferred from homology"/>